<dbReference type="EMBL" id="CP129971">
    <property type="protein sequence ID" value="WKK73553.2"/>
    <property type="molecule type" value="Genomic_DNA"/>
</dbReference>
<dbReference type="KEGG" id="msaa:QYS49_16525"/>
<reference evidence="2 3" key="1">
    <citation type="submission" date="2023-08" db="EMBL/GenBank/DDBJ databases">
        <title>Comparative genomics and taxonomic characterization of three novel marine species of genus Marivirga.</title>
        <authorList>
            <person name="Muhammad N."/>
            <person name="Kim S.-G."/>
        </authorList>
    </citation>
    <scope>NUCLEOTIDE SEQUENCE [LARGE SCALE GENOMIC DNA]</scope>
    <source>
        <strain evidence="2 3">BDSF4-3</strain>
    </source>
</reference>
<dbReference type="Pfam" id="PF15528">
    <property type="entry name" value="Ntox23"/>
    <property type="match status" value="1"/>
</dbReference>
<dbReference type="InterPro" id="IPR029115">
    <property type="entry name" value="Ntox23"/>
</dbReference>
<evidence type="ECO:0000313" key="3">
    <source>
        <dbReference type="Proteomes" id="UP001230496"/>
    </source>
</evidence>
<dbReference type="RefSeq" id="WP_308348537.1">
    <property type="nucleotide sequence ID" value="NZ_CP129971.1"/>
</dbReference>
<organism evidence="2 3">
    <name type="scientific">Marivirga salinarum</name>
    <dbReference type="NCBI Taxonomy" id="3059078"/>
    <lineage>
        <taxon>Bacteria</taxon>
        <taxon>Pseudomonadati</taxon>
        <taxon>Bacteroidota</taxon>
        <taxon>Cytophagia</taxon>
        <taxon>Cytophagales</taxon>
        <taxon>Marivirgaceae</taxon>
        <taxon>Marivirga</taxon>
    </lineage>
</organism>
<feature type="domain" description="Bacterial toxin 23" evidence="1">
    <location>
        <begin position="82"/>
        <end position="277"/>
    </location>
</feature>
<keyword evidence="3" id="KW-1185">Reference proteome</keyword>
<evidence type="ECO:0000313" key="2">
    <source>
        <dbReference type="EMBL" id="WKK73553.2"/>
    </source>
</evidence>
<sequence length="328" mass="38465">MIFNKSNSFSKKGGSGPTIIFYFVLLFLSVYLNTAIAQEHYSEGKSLQYYLRGGLSLQFGSHQNRVGINLSTSLGQSYANISFRYDLLYTFKDLGYYEKSFQHIVGLKFATAFEEKLINFRPIINSPFSSQAFYEFHYQYRYYFNKWNTNQPTGEIGLNFGHFFLHHENDLLAAKSVDKFRTAAMRIGYQDSIHSIATSFIFWTGNKDHPNTKRINSSKFSRYGYFDLSDTPFGKYSHGILDIDFSRQLPFANQIRFSVGYDHEKIRNSIQNKFMHDLPIWPRKWNTAKSRHVPMVDQDGNSFLYKENQELREGQFYWGIFLNSPNFY</sequence>
<proteinExistence type="predicted"/>
<gene>
    <name evidence="2" type="ORF">QYS49_16525</name>
</gene>
<evidence type="ECO:0000259" key="1">
    <source>
        <dbReference type="Pfam" id="PF15528"/>
    </source>
</evidence>
<dbReference type="AlphaFoldDB" id="A0AA49JB24"/>
<dbReference type="Proteomes" id="UP001230496">
    <property type="component" value="Chromosome"/>
</dbReference>
<protein>
    <submittedName>
        <fullName evidence="2">Polymorphic toxin type 23 domain-containing protein</fullName>
    </submittedName>
</protein>
<name>A0AA49JB24_9BACT</name>
<accession>A0AA49JB24</accession>